<dbReference type="PROSITE" id="PS51203">
    <property type="entry name" value="CS"/>
    <property type="match status" value="1"/>
</dbReference>
<sequence length="272" mass="30883">MAILSDYEEESMLPTASTSRAALAFSATLNPSEPIRFLDDVFSFVARHTDFLSDEKDVLALLRAVRDREHSKRYQPDIPEASSHTPVKVAVKPEEDFVAGPRVPNKGNGLDLENYSWTQTLQEVTINVPVPPGTKSRAIVCDIKKKHLKMGLKSQPPIVEGELYESVKVDDCFWSLEDQKSVSIILTKHNQMEWWKSLVKGDLEIDTQKVEPENSKLSDLDPETRSTVEKMMFDQRQKSMGLPTSDDLQKQEILKKFMAEHPEMDFSKAKFA</sequence>
<dbReference type="GO" id="GO:0006457">
    <property type="term" value="P:protein folding"/>
    <property type="evidence" value="ECO:0007669"/>
    <property type="project" value="TreeGrafter"/>
</dbReference>
<dbReference type="InterPro" id="IPR037898">
    <property type="entry name" value="NudC_fam"/>
</dbReference>
<dbReference type="Pfam" id="PF04969">
    <property type="entry name" value="CS"/>
    <property type="match status" value="1"/>
</dbReference>
<dbReference type="GO" id="GO:0005737">
    <property type="term" value="C:cytoplasm"/>
    <property type="evidence" value="ECO:0007669"/>
    <property type="project" value="TreeGrafter"/>
</dbReference>
<organism evidence="5 6">
    <name type="scientific">Kalanchoe fedtschenkoi</name>
    <name type="common">Lavender scallops</name>
    <name type="synonym">South American air plant</name>
    <dbReference type="NCBI Taxonomy" id="63787"/>
    <lineage>
        <taxon>Eukaryota</taxon>
        <taxon>Viridiplantae</taxon>
        <taxon>Streptophyta</taxon>
        <taxon>Embryophyta</taxon>
        <taxon>Tracheophyta</taxon>
        <taxon>Spermatophyta</taxon>
        <taxon>Magnoliopsida</taxon>
        <taxon>eudicotyledons</taxon>
        <taxon>Gunneridae</taxon>
        <taxon>Pentapetalae</taxon>
        <taxon>Saxifragales</taxon>
        <taxon>Crassulaceae</taxon>
        <taxon>Kalanchoe</taxon>
    </lineage>
</organism>
<reference evidence="5" key="1">
    <citation type="submission" date="2021-01" db="UniProtKB">
        <authorList>
            <consortium name="EnsemblPlants"/>
        </authorList>
    </citation>
    <scope>IDENTIFICATION</scope>
</reference>
<dbReference type="PANTHER" id="PTHR12356:SF3">
    <property type="entry name" value="NUCLEAR MIGRATION PROTEIN NUDC"/>
    <property type="match status" value="1"/>
</dbReference>
<comment type="function">
    <text evidence="3">Small heat shock protein required for the establishment of auxin gradients and for patterning of the apical domain of the embryo. Involved in the specification of the cotyledon primordia. Also required for normal inflorescence and floral meristem function, normal developmental patterning and thermotolerance. Acts as a molecular chaperone.</text>
</comment>
<evidence type="ECO:0000256" key="3">
    <source>
        <dbReference type="ARBA" id="ARBA00053226"/>
    </source>
</evidence>
<dbReference type="InterPro" id="IPR007052">
    <property type="entry name" value="CS_dom"/>
</dbReference>
<name>A0A7N0VAM7_KALFE</name>
<protein>
    <recommendedName>
        <fullName evidence="4">CS domain-containing protein</fullName>
    </recommendedName>
</protein>
<comment type="subcellular location">
    <subcellularLocation>
        <location evidence="1">Cytoplasmic granule</location>
    </subcellularLocation>
</comment>
<dbReference type="GO" id="GO:0051082">
    <property type="term" value="F:unfolded protein binding"/>
    <property type="evidence" value="ECO:0007669"/>
    <property type="project" value="TreeGrafter"/>
</dbReference>
<dbReference type="Proteomes" id="UP000594263">
    <property type="component" value="Unplaced"/>
</dbReference>
<dbReference type="GO" id="GO:0006950">
    <property type="term" value="P:response to stress"/>
    <property type="evidence" value="ECO:0007669"/>
    <property type="project" value="UniProtKB-ARBA"/>
</dbReference>
<dbReference type="PANTHER" id="PTHR12356">
    <property type="entry name" value="NUCLEAR MOVEMENT PROTEIN NUDC"/>
    <property type="match status" value="1"/>
</dbReference>
<accession>A0A7N0VAM7</accession>
<dbReference type="Gramene" id="Kaladp0515s0003.1.v1.1">
    <property type="protein sequence ID" value="Kaladp0515s0003.1.v1.1"/>
    <property type="gene ID" value="Kaladp0515s0003.v1.1"/>
</dbReference>
<feature type="domain" description="CS" evidence="4">
    <location>
        <begin position="110"/>
        <end position="199"/>
    </location>
</feature>
<dbReference type="EnsemblPlants" id="Kaladp0515s0003.1.v1.1">
    <property type="protein sequence ID" value="Kaladp0515s0003.1.v1.1"/>
    <property type="gene ID" value="Kaladp0515s0003.v1.1"/>
</dbReference>
<dbReference type="OMA" id="RQKEMGG"/>
<dbReference type="FunFam" id="2.60.40.790:FF:000001">
    <property type="entry name" value="Nuclear migration protein nudC"/>
    <property type="match status" value="1"/>
</dbReference>
<evidence type="ECO:0000256" key="1">
    <source>
        <dbReference type="ARBA" id="ARBA00004463"/>
    </source>
</evidence>
<evidence type="ECO:0000313" key="5">
    <source>
        <dbReference type="EnsemblPlants" id="Kaladp0515s0003.1.v1.1"/>
    </source>
</evidence>
<dbReference type="CDD" id="cd06467">
    <property type="entry name" value="p23_NUDC_like"/>
    <property type="match status" value="1"/>
</dbReference>
<keyword evidence="2" id="KW-0963">Cytoplasm</keyword>
<evidence type="ECO:0000256" key="2">
    <source>
        <dbReference type="ARBA" id="ARBA00022490"/>
    </source>
</evidence>
<proteinExistence type="predicted"/>
<dbReference type="SUPFAM" id="SSF49764">
    <property type="entry name" value="HSP20-like chaperones"/>
    <property type="match status" value="1"/>
</dbReference>
<evidence type="ECO:0000313" key="6">
    <source>
        <dbReference type="Proteomes" id="UP000594263"/>
    </source>
</evidence>
<dbReference type="Gene3D" id="2.60.40.790">
    <property type="match status" value="1"/>
</dbReference>
<dbReference type="InterPro" id="IPR008978">
    <property type="entry name" value="HSP20-like_chaperone"/>
</dbReference>
<evidence type="ECO:0000259" key="4">
    <source>
        <dbReference type="PROSITE" id="PS51203"/>
    </source>
</evidence>
<dbReference type="AlphaFoldDB" id="A0A7N0VAM7"/>
<keyword evidence="6" id="KW-1185">Reference proteome</keyword>